<keyword evidence="3" id="KW-0949">S-adenosyl-L-methionine</keyword>
<evidence type="ECO:0000313" key="7">
    <source>
        <dbReference type="Proteomes" id="UP000184063"/>
    </source>
</evidence>
<dbReference type="GO" id="GO:0032259">
    <property type="term" value="P:methylation"/>
    <property type="evidence" value="ECO:0007669"/>
    <property type="project" value="UniProtKB-KW"/>
</dbReference>
<protein>
    <submittedName>
        <fullName evidence="6">Uncharacterized protein</fullName>
    </submittedName>
</protein>
<dbReference type="GO" id="GO:0044550">
    <property type="term" value="P:secondary metabolite biosynthetic process"/>
    <property type="evidence" value="ECO:0007669"/>
    <property type="project" value="UniProtKB-ARBA"/>
</dbReference>
<dbReference type="VEuPathDB" id="FungiDB:ASPFODRAFT_60760"/>
<accession>A0A1M3TJ22</accession>
<name>A0A1M3TJ22_ASPLC</name>
<dbReference type="GO" id="GO:0008171">
    <property type="term" value="F:O-methyltransferase activity"/>
    <property type="evidence" value="ECO:0007669"/>
    <property type="project" value="InterPro"/>
</dbReference>
<organism evidence="6 7">
    <name type="scientific">Aspergillus luchuensis (strain CBS 106.47)</name>
    <dbReference type="NCBI Taxonomy" id="1137211"/>
    <lineage>
        <taxon>Eukaryota</taxon>
        <taxon>Fungi</taxon>
        <taxon>Dikarya</taxon>
        <taxon>Ascomycota</taxon>
        <taxon>Pezizomycotina</taxon>
        <taxon>Eurotiomycetes</taxon>
        <taxon>Eurotiomycetidae</taxon>
        <taxon>Eurotiales</taxon>
        <taxon>Aspergillaceae</taxon>
        <taxon>Aspergillus</taxon>
        <taxon>Aspergillus subgen. Circumdati</taxon>
    </lineage>
</organism>
<dbReference type="Pfam" id="PF00891">
    <property type="entry name" value="Methyltransf_2"/>
    <property type="match status" value="1"/>
</dbReference>
<keyword evidence="1" id="KW-0489">Methyltransferase</keyword>
<evidence type="ECO:0000256" key="2">
    <source>
        <dbReference type="ARBA" id="ARBA00022679"/>
    </source>
</evidence>
<keyword evidence="2" id="KW-0808">Transferase</keyword>
<dbReference type="InterPro" id="IPR012967">
    <property type="entry name" value="COMT_dimerisation"/>
</dbReference>
<dbReference type="OrthoDB" id="1606438at2759"/>
<evidence type="ECO:0000256" key="1">
    <source>
        <dbReference type="ARBA" id="ARBA00022603"/>
    </source>
</evidence>
<feature type="domain" description="O-methyltransferase C-terminal" evidence="4">
    <location>
        <begin position="199"/>
        <end position="405"/>
    </location>
</feature>
<dbReference type="AlphaFoldDB" id="A0A1M3TJ22"/>
<evidence type="ECO:0000313" key="6">
    <source>
        <dbReference type="EMBL" id="OJZ86810.1"/>
    </source>
</evidence>
<dbReference type="InterPro" id="IPR036388">
    <property type="entry name" value="WH-like_DNA-bd_sf"/>
</dbReference>
<dbReference type="Proteomes" id="UP000184063">
    <property type="component" value="Unassembled WGS sequence"/>
</dbReference>
<dbReference type="Pfam" id="PF08100">
    <property type="entry name" value="Dimerisation"/>
    <property type="match status" value="1"/>
</dbReference>
<dbReference type="PROSITE" id="PS51683">
    <property type="entry name" value="SAM_OMT_II"/>
    <property type="match status" value="1"/>
</dbReference>
<evidence type="ECO:0000259" key="4">
    <source>
        <dbReference type="Pfam" id="PF00891"/>
    </source>
</evidence>
<dbReference type="EMBL" id="KV878241">
    <property type="protein sequence ID" value="OJZ86810.1"/>
    <property type="molecule type" value="Genomic_DNA"/>
</dbReference>
<feature type="domain" description="O-methyltransferase dimerisation" evidence="5">
    <location>
        <begin position="86"/>
        <end position="157"/>
    </location>
</feature>
<gene>
    <name evidence="6" type="ORF">ASPFODRAFT_60760</name>
</gene>
<dbReference type="Gene3D" id="1.10.10.10">
    <property type="entry name" value="Winged helix-like DNA-binding domain superfamily/Winged helix DNA-binding domain"/>
    <property type="match status" value="1"/>
</dbReference>
<dbReference type="PANTHER" id="PTHR43712">
    <property type="entry name" value="PUTATIVE (AFU_ORTHOLOGUE AFUA_4G14580)-RELATED"/>
    <property type="match status" value="1"/>
</dbReference>
<dbReference type="PANTHER" id="PTHR43712:SF12">
    <property type="entry name" value="STERIGMATOCYSTIN 8-O-METHYLTRANSFERASE"/>
    <property type="match status" value="1"/>
</dbReference>
<dbReference type="Gene3D" id="3.40.50.150">
    <property type="entry name" value="Vaccinia Virus protein VP39"/>
    <property type="match status" value="1"/>
</dbReference>
<dbReference type="InterPro" id="IPR029063">
    <property type="entry name" value="SAM-dependent_MTases_sf"/>
</dbReference>
<sequence length="430" mass="48616">MTTPAPTLLSLATTINTLTQAIIIKLTMHNVPEPTFTSSTDHPLWQDPTLDLNTTKARLVDAATSLTRLVAGPLTFHREVFGSHFDLAALQVMLEHRVYDQIPLGGGCMTLSELGERVGLDPAKLARMLRLLATLNIAEEVEDGVFRHTAFSEVLVRDRELRAQVEMQRDGRLDEMHKASVETSNYFKEYPAAEESHLSPFKYRWGTPFYEWYENNPEKGVRFALAQEGIAKLDRSSAALVEWIKTSGHPEGRLIDVGGGSGHVALELAKQFPTWSFTVQDISETMFSENSQCADPSLLSRVEFSQHDFFQPQPVVREDVKAWYIRSCLHNWGDDDCVRVLRQFAPALEARPECSVLINESIVPARGTVPLREEHLVRQVDVAMMVIANSKQRSEQDFRDLISKADRRYEVVRVIRLPGTMGVIEFKLRK</sequence>
<dbReference type="InterPro" id="IPR016461">
    <property type="entry name" value="COMT-like"/>
</dbReference>
<dbReference type="GO" id="GO:0046983">
    <property type="term" value="F:protein dimerization activity"/>
    <property type="evidence" value="ECO:0007669"/>
    <property type="project" value="InterPro"/>
</dbReference>
<reference evidence="7" key="1">
    <citation type="journal article" date="2017" name="Genome Biol.">
        <title>Comparative genomics reveals high biological diversity and specific adaptations in the industrially and medically important fungal genus Aspergillus.</title>
        <authorList>
            <person name="de Vries R.P."/>
            <person name="Riley R."/>
            <person name="Wiebenga A."/>
            <person name="Aguilar-Osorio G."/>
            <person name="Amillis S."/>
            <person name="Uchima C.A."/>
            <person name="Anderluh G."/>
            <person name="Asadollahi M."/>
            <person name="Askin M."/>
            <person name="Barry K."/>
            <person name="Battaglia E."/>
            <person name="Bayram O."/>
            <person name="Benocci T."/>
            <person name="Braus-Stromeyer S.A."/>
            <person name="Caldana C."/>
            <person name="Canovas D."/>
            <person name="Cerqueira G.C."/>
            <person name="Chen F."/>
            <person name="Chen W."/>
            <person name="Choi C."/>
            <person name="Clum A."/>
            <person name="Dos Santos R.A."/>
            <person name="Damasio A.R."/>
            <person name="Diallinas G."/>
            <person name="Emri T."/>
            <person name="Fekete E."/>
            <person name="Flipphi M."/>
            <person name="Freyberg S."/>
            <person name="Gallo A."/>
            <person name="Gournas C."/>
            <person name="Habgood R."/>
            <person name="Hainaut M."/>
            <person name="Harispe M.L."/>
            <person name="Henrissat B."/>
            <person name="Hilden K.S."/>
            <person name="Hope R."/>
            <person name="Hossain A."/>
            <person name="Karabika E."/>
            <person name="Karaffa L."/>
            <person name="Karanyi Z."/>
            <person name="Krasevec N."/>
            <person name="Kuo A."/>
            <person name="Kusch H."/>
            <person name="LaButti K."/>
            <person name="Lagendijk E.L."/>
            <person name="Lapidus A."/>
            <person name="Levasseur A."/>
            <person name="Lindquist E."/>
            <person name="Lipzen A."/>
            <person name="Logrieco A.F."/>
            <person name="MacCabe A."/>
            <person name="Maekelae M.R."/>
            <person name="Malavazi I."/>
            <person name="Melin P."/>
            <person name="Meyer V."/>
            <person name="Mielnichuk N."/>
            <person name="Miskei M."/>
            <person name="Molnar A.P."/>
            <person name="Mule G."/>
            <person name="Ngan C.Y."/>
            <person name="Orejas M."/>
            <person name="Orosz E."/>
            <person name="Ouedraogo J.P."/>
            <person name="Overkamp K.M."/>
            <person name="Park H.-S."/>
            <person name="Perrone G."/>
            <person name="Piumi F."/>
            <person name="Punt P.J."/>
            <person name="Ram A.F."/>
            <person name="Ramon A."/>
            <person name="Rauscher S."/>
            <person name="Record E."/>
            <person name="Riano-Pachon D.M."/>
            <person name="Robert V."/>
            <person name="Roehrig J."/>
            <person name="Ruller R."/>
            <person name="Salamov A."/>
            <person name="Salih N.S."/>
            <person name="Samson R.A."/>
            <person name="Sandor E."/>
            <person name="Sanguinetti M."/>
            <person name="Schuetze T."/>
            <person name="Sepcic K."/>
            <person name="Shelest E."/>
            <person name="Sherlock G."/>
            <person name="Sophianopoulou V."/>
            <person name="Squina F.M."/>
            <person name="Sun H."/>
            <person name="Susca A."/>
            <person name="Todd R.B."/>
            <person name="Tsang A."/>
            <person name="Unkles S.E."/>
            <person name="van de Wiele N."/>
            <person name="van Rossen-Uffink D."/>
            <person name="Oliveira J.V."/>
            <person name="Vesth T.C."/>
            <person name="Visser J."/>
            <person name="Yu J.-H."/>
            <person name="Zhou M."/>
            <person name="Andersen M.R."/>
            <person name="Archer D.B."/>
            <person name="Baker S.E."/>
            <person name="Benoit I."/>
            <person name="Brakhage A.A."/>
            <person name="Braus G.H."/>
            <person name="Fischer R."/>
            <person name="Frisvad J.C."/>
            <person name="Goldman G.H."/>
            <person name="Houbraken J."/>
            <person name="Oakley B."/>
            <person name="Pocsi I."/>
            <person name="Scazzocchio C."/>
            <person name="Seiboth B."/>
            <person name="vanKuyk P.A."/>
            <person name="Wortman J."/>
            <person name="Dyer P.S."/>
            <person name="Grigoriev I.V."/>
        </authorList>
    </citation>
    <scope>NUCLEOTIDE SEQUENCE [LARGE SCALE GENOMIC DNA]</scope>
    <source>
        <strain evidence="7">CBS 106.47</strain>
    </source>
</reference>
<dbReference type="InterPro" id="IPR036390">
    <property type="entry name" value="WH_DNA-bd_sf"/>
</dbReference>
<dbReference type="SUPFAM" id="SSF53335">
    <property type="entry name" value="S-adenosyl-L-methionine-dependent methyltransferases"/>
    <property type="match status" value="1"/>
</dbReference>
<evidence type="ECO:0000256" key="3">
    <source>
        <dbReference type="ARBA" id="ARBA00022691"/>
    </source>
</evidence>
<proteinExistence type="predicted"/>
<dbReference type="CDD" id="cd02440">
    <property type="entry name" value="AdoMet_MTases"/>
    <property type="match status" value="1"/>
</dbReference>
<dbReference type="InterPro" id="IPR001077">
    <property type="entry name" value="COMT_C"/>
</dbReference>
<evidence type="ECO:0000259" key="5">
    <source>
        <dbReference type="Pfam" id="PF08100"/>
    </source>
</evidence>
<dbReference type="SUPFAM" id="SSF46785">
    <property type="entry name" value="Winged helix' DNA-binding domain"/>
    <property type="match status" value="1"/>
</dbReference>